<evidence type="ECO:0000256" key="1">
    <source>
        <dbReference type="ARBA" id="ARBA00004571"/>
    </source>
</evidence>
<keyword evidence="2 8" id="KW-0813">Transport</keyword>
<dbReference type="SUPFAM" id="SSF56935">
    <property type="entry name" value="Porins"/>
    <property type="match status" value="1"/>
</dbReference>
<keyword evidence="5 9" id="KW-0798">TonB box</keyword>
<dbReference type="GO" id="GO:0009279">
    <property type="term" value="C:cell outer membrane"/>
    <property type="evidence" value="ECO:0007669"/>
    <property type="project" value="UniProtKB-SubCell"/>
</dbReference>
<evidence type="ECO:0000313" key="14">
    <source>
        <dbReference type="Proteomes" id="UP000588068"/>
    </source>
</evidence>
<dbReference type="Pfam" id="PF00593">
    <property type="entry name" value="TonB_dep_Rec_b-barrel"/>
    <property type="match status" value="1"/>
</dbReference>
<evidence type="ECO:0000256" key="4">
    <source>
        <dbReference type="ARBA" id="ARBA00022692"/>
    </source>
</evidence>
<evidence type="ECO:0000259" key="11">
    <source>
        <dbReference type="Pfam" id="PF00593"/>
    </source>
</evidence>
<feature type="chain" id="PRO_5032478502" evidence="10">
    <location>
        <begin position="27"/>
        <end position="985"/>
    </location>
</feature>
<keyword evidence="3 8" id="KW-1134">Transmembrane beta strand</keyword>
<dbReference type="PROSITE" id="PS52016">
    <property type="entry name" value="TONB_DEPENDENT_REC_3"/>
    <property type="match status" value="1"/>
</dbReference>
<dbReference type="InterPro" id="IPR000531">
    <property type="entry name" value="Beta-barrel_TonB"/>
</dbReference>
<evidence type="ECO:0000256" key="10">
    <source>
        <dbReference type="SAM" id="SignalP"/>
    </source>
</evidence>
<keyword evidence="7 8" id="KW-0998">Cell outer membrane</keyword>
<proteinExistence type="inferred from homology"/>
<evidence type="ECO:0000256" key="5">
    <source>
        <dbReference type="ARBA" id="ARBA00023077"/>
    </source>
</evidence>
<feature type="signal peptide" evidence="10">
    <location>
        <begin position="1"/>
        <end position="26"/>
    </location>
</feature>
<evidence type="ECO:0000256" key="6">
    <source>
        <dbReference type="ARBA" id="ARBA00023136"/>
    </source>
</evidence>
<feature type="domain" description="TonB-dependent receptor-like beta-barrel" evidence="11">
    <location>
        <begin position="407"/>
        <end position="951"/>
    </location>
</feature>
<evidence type="ECO:0000256" key="2">
    <source>
        <dbReference type="ARBA" id="ARBA00022448"/>
    </source>
</evidence>
<keyword evidence="10" id="KW-0732">Signal</keyword>
<dbReference type="Gene3D" id="2.170.130.10">
    <property type="entry name" value="TonB-dependent receptor, plug domain"/>
    <property type="match status" value="1"/>
</dbReference>
<keyword evidence="13" id="KW-0675">Receptor</keyword>
<protein>
    <submittedName>
        <fullName evidence="13">Iron complex outermembrane receptor protein</fullName>
    </submittedName>
</protein>
<accession>A0A841HLQ5</accession>
<reference evidence="13 14" key="1">
    <citation type="submission" date="2020-08" db="EMBL/GenBank/DDBJ databases">
        <title>Genomic Encyclopedia of Type Strains, Phase IV (KMG-IV): sequencing the most valuable type-strain genomes for metagenomic binning, comparative biology and taxonomic classification.</title>
        <authorList>
            <person name="Goeker M."/>
        </authorList>
    </citation>
    <scope>NUCLEOTIDE SEQUENCE [LARGE SCALE GENOMIC DNA]</scope>
    <source>
        <strain evidence="13 14">DSM 26723</strain>
    </source>
</reference>
<evidence type="ECO:0000256" key="3">
    <source>
        <dbReference type="ARBA" id="ARBA00022452"/>
    </source>
</evidence>
<keyword evidence="6 8" id="KW-0472">Membrane</keyword>
<evidence type="ECO:0000256" key="7">
    <source>
        <dbReference type="ARBA" id="ARBA00023237"/>
    </source>
</evidence>
<evidence type="ECO:0000256" key="8">
    <source>
        <dbReference type="PROSITE-ProRule" id="PRU01360"/>
    </source>
</evidence>
<dbReference type="AlphaFoldDB" id="A0A841HLQ5"/>
<dbReference type="InterPro" id="IPR039426">
    <property type="entry name" value="TonB-dep_rcpt-like"/>
</dbReference>
<evidence type="ECO:0000313" key="13">
    <source>
        <dbReference type="EMBL" id="MBB6094007.1"/>
    </source>
</evidence>
<comment type="caution">
    <text evidence="13">The sequence shown here is derived from an EMBL/GenBank/DDBJ whole genome shotgun (WGS) entry which is preliminary data.</text>
</comment>
<feature type="domain" description="TonB-dependent receptor plug" evidence="12">
    <location>
        <begin position="51"/>
        <end position="165"/>
    </location>
</feature>
<organism evidence="13 14">
    <name type="scientific">Povalibacter uvarum</name>
    <dbReference type="NCBI Taxonomy" id="732238"/>
    <lineage>
        <taxon>Bacteria</taxon>
        <taxon>Pseudomonadati</taxon>
        <taxon>Pseudomonadota</taxon>
        <taxon>Gammaproteobacteria</taxon>
        <taxon>Steroidobacterales</taxon>
        <taxon>Steroidobacteraceae</taxon>
        <taxon>Povalibacter</taxon>
    </lineage>
</organism>
<comment type="similarity">
    <text evidence="8 9">Belongs to the TonB-dependent receptor family.</text>
</comment>
<evidence type="ECO:0000256" key="9">
    <source>
        <dbReference type="RuleBase" id="RU003357"/>
    </source>
</evidence>
<dbReference type="InterPro" id="IPR012910">
    <property type="entry name" value="Plug_dom"/>
</dbReference>
<dbReference type="InterPro" id="IPR036942">
    <property type="entry name" value="Beta-barrel_TonB_sf"/>
</dbReference>
<dbReference type="Proteomes" id="UP000588068">
    <property type="component" value="Unassembled WGS sequence"/>
</dbReference>
<dbReference type="Gene3D" id="2.40.170.20">
    <property type="entry name" value="TonB-dependent receptor, beta-barrel domain"/>
    <property type="match status" value="1"/>
</dbReference>
<keyword evidence="4 8" id="KW-0812">Transmembrane</keyword>
<evidence type="ECO:0000259" key="12">
    <source>
        <dbReference type="Pfam" id="PF07715"/>
    </source>
</evidence>
<comment type="subcellular location">
    <subcellularLocation>
        <location evidence="1 8">Cell outer membrane</location>
        <topology evidence="1 8">Multi-pass membrane protein</topology>
    </subcellularLocation>
</comment>
<keyword evidence="14" id="KW-1185">Reference proteome</keyword>
<dbReference type="RefSeq" id="WP_184332892.1">
    <property type="nucleotide sequence ID" value="NZ_JACHHZ010000003.1"/>
</dbReference>
<dbReference type="Pfam" id="PF07715">
    <property type="entry name" value="Plug"/>
    <property type="match status" value="1"/>
</dbReference>
<dbReference type="PANTHER" id="PTHR47234:SF2">
    <property type="entry name" value="TONB-DEPENDENT RECEPTOR"/>
    <property type="match status" value="1"/>
</dbReference>
<name>A0A841HLQ5_9GAMM</name>
<gene>
    <name evidence="13" type="ORF">HNQ60_002888</name>
</gene>
<dbReference type="PANTHER" id="PTHR47234">
    <property type="match status" value="1"/>
</dbReference>
<dbReference type="EMBL" id="JACHHZ010000003">
    <property type="protein sequence ID" value="MBB6094007.1"/>
    <property type="molecule type" value="Genomic_DNA"/>
</dbReference>
<dbReference type="InterPro" id="IPR037066">
    <property type="entry name" value="Plug_dom_sf"/>
</dbReference>
<sequence>MLKCRNGRGQIAAAVALALCGEIATAQDATPETSEIEMIIVTGSFIRGAAEDAALPIDVLTAEDLAKQGSPSMVEIAKALPASQGVFGDSNQFGAGQSTGSANVNLRGLGTLRTLVMLNGRRLAPNPAIGAGVDINLLPTAAIGRIEVLKDGAAATYGSDAIAGVVNFITRDNFEGLQVDGSYSHIDGSDGDYGANIAYGWKGETNSLLLTAGYRARSELPARERDWALRTLAENPQGGWSGSGSPGVYLAGAGFATRIVDPQCENLGGTFTGTGSDGRTGSPVGAAQATGCSFQYLAFDNLVEDEEHYQVYGQFDQDIGESTSLHFEALYGAHNVERENSSPSYAPNQGASGGAPNYFIPIANPGLAALLPQLTPTQQAIVTGTGGMLANALLWRPLGVGGNPLTGEGKEDQRNFDGYRFSLGLNGTIGETLTWDTAATYSVTRADVATPDMLVARLGRALSGLGGPNCTGTTAGQNGCLWFNPFSTGVAENIVTGQQNPAGASVPNNLEVIDWLFEDYAYELEQSVLAVDAVLAGEMGIALPGGNIGWAFGAQYRENGYVRDANDLSDPATTPCPQTVVNPAATCTVQSGAFSFFGPLAAYDLTQEVKAAYAEFNLPLFDSLNAQLAVRYEDYGDGIGDTTNPKLALRWQPFDALVMRGSVSTTFRAPSATATVPGFLQTTSGFTAQAVTYKPYDNFGNPDLEAETALAFNVGMIVKAAGFTGSVDYWSFDIEDEIVAEPGTAMVRAFYDPNFDPSTYATRCIDPNYAALRSRFTFQGTGCGSAATPNQPAIANLVRTAIQTNNSETNTKVSGLDVALSYLFNGVGPGDLLIGVDGTYNLEYDQGATVVEGIEVLAAGDYVGTRGAAGSLPTWKASGYIDYGFGAHNLRWTARYLSEMDDTRTGESLTTFAGIREGDPGSVVESTLIHDFTYRAELPWQSTLNFSVLNVFDEDPSFARLDLSYDPFTGSPVGRVFKVGVSKVF</sequence>